<gene>
    <name evidence="2" type="ORF">LOC68_19485</name>
</gene>
<dbReference type="Pfam" id="PF07596">
    <property type="entry name" value="SBP_bac_10"/>
    <property type="match status" value="1"/>
</dbReference>
<dbReference type="InterPro" id="IPR027558">
    <property type="entry name" value="Pre_pil_HX9DG_C"/>
</dbReference>
<feature type="domain" description="DUF1559" evidence="1">
    <location>
        <begin position="1"/>
        <end position="274"/>
    </location>
</feature>
<evidence type="ECO:0000259" key="1">
    <source>
        <dbReference type="Pfam" id="PF07596"/>
    </source>
</evidence>
<sequence>MKQLGLAFHNYHDTYKKFPAYSYPCGSDPTSPYRSYSAFVQILSFVEQSTLFDLVATQSGNFNAAAYGVTAGKTKVSAFKCPSDSEFPGNYAGMNYAVSLGSTTRYSNLSQQNGMFRGEGGKSDDELGMKDVTDGLSNTLLVSEQLVGDDNDNAIITGDTSELLFATSAVSWSTFPTQADIDAVGASLPTGAARLGDSYQNSSNGREWMCGLPAQTAINTLAPPNWKYNNCQFSGSGFAADRDGIYTPRSRHPGGVLVAAGDGSSRFISETIDLTTWQNFGARNDGNVVQLQ</sequence>
<protein>
    <submittedName>
        <fullName evidence="2">DUF1559 domain-containing protein</fullName>
    </submittedName>
</protein>
<organism evidence="2 3">
    <name type="scientific">Blastopirellula sediminis</name>
    <dbReference type="NCBI Taxonomy" id="2894196"/>
    <lineage>
        <taxon>Bacteria</taxon>
        <taxon>Pseudomonadati</taxon>
        <taxon>Planctomycetota</taxon>
        <taxon>Planctomycetia</taxon>
        <taxon>Pirellulales</taxon>
        <taxon>Pirellulaceae</taxon>
        <taxon>Blastopirellula</taxon>
    </lineage>
</organism>
<dbReference type="NCBIfam" id="TIGR04294">
    <property type="entry name" value="pre_pil_HX9DG"/>
    <property type="match status" value="1"/>
</dbReference>
<proteinExistence type="predicted"/>
<comment type="caution">
    <text evidence="2">The sequence shown here is derived from an EMBL/GenBank/DDBJ whole genome shotgun (WGS) entry which is preliminary data.</text>
</comment>
<dbReference type="PANTHER" id="PTHR30093:SF2">
    <property type="entry name" value="TYPE II SECRETION SYSTEM PROTEIN H"/>
    <property type="match status" value="1"/>
</dbReference>
<dbReference type="InterPro" id="IPR011453">
    <property type="entry name" value="DUF1559"/>
</dbReference>
<dbReference type="EMBL" id="JAJKFT010000010">
    <property type="protein sequence ID" value="MCC9630583.1"/>
    <property type="molecule type" value="Genomic_DNA"/>
</dbReference>
<dbReference type="PANTHER" id="PTHR30093">
    <property type="entry name" value="GENERAL SECRETION PATHWAY PROTEIN G"/>
    <property type="match status" value="1"/>
</dbReference>
<reference evidence="2" key="1">
    <citation type="submission" date="2021-11" db="EMBL/GenBank/DDBJ databases">
        <title>Genome sequence.</title>
        <authorList>
            <person name="Sun Q."/>
        </authorList>
    </citation>
    <scope>NUCLEOTIDE SEQUENCE</scope>
    <source>
        <strain evidence="2">JC732</strain>
    </source>
</reference>
<evidence type="ECO:0000313" key="3">
    <source>
        <dbReference type="Proteomes" id="UP001139103"/>
    </source>
</evidence>
<accession>A0A9X1SHM3</accession>
<dbReference type="Proteomes" id="UP001139103">
    <property type="component" value="Unassembled WGS sequence"/>
</dbReference>
<evidence type="ECO:0000313" key="2">
    <source>
        <dbReference type="EMBL" id="MCC9630583.1"/>
    </source>
</evidence>
<keyword evidence="3" id="KW-1185">Reference proteome</keyword>
<name>A0A9X1SHM3_9BACT</name>
<dbReference type="AlphaFoldDB" id="A0A9X1SHM3"/>